<comment type="pathway">
    <text evidence="1 12">Amino-acid biosynthesis; L-threonine biosynthesis; L-threonine from L-aspartate: step 4/5.</text>
</comment>
<dbReference type="Gene3D" id="3.30.70.890">
    <property type="entry name" value="GHMP kinase, C-terminal domain"/>
    <property type="match status" value="1"/>
</dbReference>
<name>A0ABP8AJV1_9SPHI</name>
<evidence type="ECO:0000259" key="13">
    <source>
        <dbReference type="Pfam" id="PF00288"/>
    </source>
</evidence>
<keyword evidence="12" id="KW-0963">Cytoplasm</keyword>
<dbReference type="InterPro" id="IPR036554">
    <property type="entry name" value="GHMP_kinase_C_sf"/>
</dbReference>
<dbReference type="SUPFAM" id="SSF54211">
    <property type="entry name" value="Ribosomal protein S5 domain 2-like"/>
    <property type="match status" value="1"/>
</dbReference>
<evidence type="ECO:0000256" key="11">
    <source>
        <dbReference type="ARBA" id="ARBA00049375"/>
    </source>
</evidence>
<dbReference type="Gene3D" id="3.30.230.10">
    <property type="match status" value="1"/>
</dbReference>
<evidence type="ECO:0000256" key="7">
    <source>
        <dbReference type="ARBA" id="ARBA00022697"/>
    </source>
</evidence>
<comment type="function">
    <text evidence="12">Catalyzes the ATP-dependent phosphorylation of L-homoserine to L-homoserine phosphate.</text>
</comment>
<evidence type="ECO:0000256" key="3">
    <source>
        <dbReference type="ARBA" id="ARBA00012078"/>
    </source>
</evidence>
<dbReference type="PIRSF" id="PIRSF000676">
    <property type="entry name" value="Homoser_kin"/>
    <property type="match status" value="1"/>
</dbReference>
<accession>A0ABP8AJV1</accession>
<dbReference type="EMBL" id="BAAAZK010000009">
    <property type="protein sequence ID" value="GAA4185200.1"/>
    <property type="molecule type" value="Genomic_DNA"/>
</dbReference>
<keyword evidence="16" id="KW-1185">Reference proteome</keyword>
<comment type="catalytic activity">
    <reaction evidence="11 12">
        <text>L-homoserine + ATP = O-phospho-L-homoserine + ADP + H(+)</text>
        <dbReference type="Rhea" id="RHEA:13985"/>
        <dbReference type="ChEBI" id="CHEBI:15378"/>
        <dbReference type="ChEBI" id="CHEBI:30616"/>
        <dbReference type="ChEBI" id="CHEBI:57476"/>
        <dbReference type="ChEBI" id="CHEBI:57590"/>
        <dbReference type="ChEBI" id="CHEBI:456216"/>
        <dbReference type="EC" id="2.7.1.39"/>
    </reaction>
</comment>
<keyword evidence="5 12" id="KW-0028">Amino-acid biosynthesis</keyword>
<dbReference type="HAMAP" id="MF_00384">
    <property type="entry name" value="Homoser_kinase"/>
    <property type="match status" value="1"/>
</dbReference>
<evidence type="ECO:0000256" key="12">
    <source>
        <dbReference type="HAMAP-Rule" id="MF_00384"/>
    </source>
</evidence>
<evidence type="ECO:0000256" key="6">
    <source>
        <dbReference type="ARBA" id="ARBA00022679"/>
    </source>
</evidence>
<dbReference type="Proteomes" id="UP001500167">
    <property type="component" value="Unassembled WGS sequence"/>
</dbReference>
<dbReference type="InterPro" id="IPR020568">
    <property type="entry name" value="Ribosomal_Su5_D2-typ_SF"/>
</dbReference>
<keyword evidence="8 12" id="KW-0547">Nucleotide-binding</keyword>
<feature type="domain" description="GHMP kinase N-terminal" evidence="13">
    <location>
        <begin position="95"/>
        <end position="184"/>
    </location>
</feature>
<evidence type="ECO:0000256" key="10">
    <source>
        <dbReference type="ARBA" id="ARBA00022840"/>
    </source>
</evidence>
<evidence type="ECO:0000256" key="5">
    <source>
        <dbReference type="ARBA" id="ARBA00022605"/>
    </source>
</evidence>
<dbReference type="Pfam" id="PF08544">
    <property type="entry name" value="GHMP_kinases_C"/>
    <property type="match status" value="1"/>
</dbReference>
<evidence type="ECO:0000256" key="1">
    <source>
        <dbReference type="ARBA" id="ARBA00005015"/>
    </source>
</evidence>
<evidence type="ECO:0000313" key="15">
    <source>
        <dbReference type="EMBL" id="GAA4185200.1"/>
    </source>
</evidence>
<evidence type="ECO:0000256" key="2">
    <source>
        <dbReference type="ARBA" id="ARBA00007370"/>
    </source>
</evidence>
<dbReference type="NCBIfam" id="TIGR00191">
    <property type="entry name" value="thrB"/>
    <property type="match status" value="1"/>
</dbReference>
<dbReference type="InterPro" id="IPR006203">
    <property type="entry name" value="GHMP_knse_ATP-bd_CS"/>
</dbReference>
<feature type="binding site" evidence="12">
    <location>
        <begin position="125"/>
        <end position="135"/>
    </location>
    <ligand>
        <name>ATP</name>
        <dbReference type="ChEBI" id="CHEBI:30616"/>
    </ligand>
</feature>
<evidence type="ECO:0000259" key="14">
    <source>
        <dbReference type="Pfam" id="PF08544"/>
    </source>
</evidence>
<comment type="caution">
    <text evidence="15">The sequence shown here is derived from an EMBL/GenBank/DDBJ whole genome shotgun (WGS) entry which is preliminary data.</text>
</comment>
<dbReference type="EC" id="2.7.1.39" evidence="3 12"/>
<keyword evidence="6 12" id="KW-0808">Transferase</keyword>
<dbReference type="PRINTS" id="PR00958">
    <property type="entry name" value="HOMSERKINASE"/>
</dbReference>
<comment type="similarity">
    <text evidence="2 12">Belongs to the GHMP kinase family. Homoserine kinase subfamily.</text>
</comment>
<dbReference type="NCBIfam" id="NF002288">
    <property type="entry name" value="PRK01212.1-4"/>
    <property type="match status" value="1"/>
</dbReference>
<evidence type="ECO:0000256" key="9">
    <source>
        <dbReference type="ARBA" id="ARBA00022777"/>
    </source>
</evidence>
<dbReference type="InterPro" id="IPR006204">
    <property type="entry name" value="GHMP_kinase_N_dom"/>
</dbReference>
<dbReference type="GO" id="GO:0016301">
    <property type="term" value="F:kinase activity"/>
    <property type="evidence" value="ECO:0007669"/>
    <property type="project" value="UniProtKB-KW"/>
</dbReference>
<dbReference type="PANTHER" id="PTHR20861:SF1">
    <property type="entry name" value="HOMOSERINE KINASE"/>
    <property type="match status" value="1"/>
</dbReference>
<dbReference type="InterPro" id="IPR000870">
    <property type="entry name" value="Homoserine_kinase"/>
</dbReference>
<dbReference type="Pfam" id="PF00288">
    <property type="entry name" value="GHMP_kinases_N"/>
    <property type="match status" value="1"/>
</dbReference>
<dbReference type="InterPro" id="IPR014721">
    <property type="entry name" value="Ribsml_uS5_D2-typ_fold_subgr"/>
</dbReference>
<evidence type="ECO:0000256" key="4">
    <source>
        <dbReference type="ARBA" id="ARBA00017858"/>
    </source>
</evidence>
<keyword evidence="10 12" id="KW-0067">ATP-binding</keyword>
<gene>
    <name evidence="12" type="primary">thrB</name>
    <name evidence="15" type="ORF">GCM10022218_46650</name>
</gene>
<protein>
    <recommendedName>
        <fullName evidence="4 12">Homoserine kinase</fullName>
        <shortName evidence="12">HK</shortName>
        <shortName evidence="12">HSK</shortName>
        <ecNumber evidence="3 12">2.7.1.39</ecNumber>
    </recommendedName>
</protein>
<dbReference type="SUPFAM" id="SSF55060">
    <property type="entry name" value="GHMP Kinase, C-terminal domain"/>
    <property type="match status" value="1"/>
</dbReference>
<dbReference type="InterPro" id="IPR013750">
    <property type="entry name" value="GHMP_kinase_C_dom"/>
</dbReference>
<evidence type="ECO:0000256" key="8">
    <source>
        <dbReference type="ARBA" id="ARBA00022741"/>
    </source>
</evidence>
<reference evidence="16" key="1">
    <citation type="journal article" date="2019" name="Int. J. Syst. Evol. Microbiol.">
        <title>The Global Catalogue of Microorganisms (GCM) 10K type strain sequencing project: providing services to taxonomists for standard genome sequencing and annotation.</title>
        <authorList>
            <consortium name="The Broad Institute Genomics Platform"/>
            <consortium name="The Broad Institute Genome Sequencing Center for Infectious Disease"/>
            <person name="Wu L."/>
            <person name="Ma J."/>
        </authorList>
    </citation>
    <scope>NUCLEOTIDE SEQUENCE [LARGE SCALE GENOMIC DNA]</scope>
    <source>
        <strain evidence="16">JCM 16722</strain>
    </source>
</reference>
<dbReference type="PANTHER" id="PTHR20861">
    <property type="entry name" value="HOMOSERINE/4-DIPHOSPHOCYTIDYL-2-C-METHYL-D-ERYTHRITOL KINASE"/>
    <property type="match status" value="1"/>
</dbReference>
<evidence type="ECO:0000313" key="16">
    <source>
        <dbReference type="Proteomes" id="UP001500167"/>
    </source>
</evidence>
<sequence>MHKTILEEITTEVMANNLNVEYLKGKVIDLDKMLPEVRVFAPATVANMICGFDILGFAVEQPGDEVIMRRKEQPGVTIKQITGDDGRLPLDPSKNTVSACVQYLLQALNIASKVGVEIELHKHMPIGSGLGSSAASTVAGLFAINVMLGSPLTKEELLPFCVEGERLACGTGHADNVAPALYGGITLIRGNEPLDVISIPSPKELVAAVVFPQVDVPTRDARQLIKDKVLLKDAVTQWGNIAGLVAALFMEDYDLIARSMKDILIEPTRAILIPQFYEMKEIALQHGALSFGISGSGPSVVAITRDEQIAKNIADRIQAHLKENEIESFGYVSKVNVEGPRVLN</sequence>
<comment type="subcellular location">
    <subcellularLocation>
        <location evidence="12">Cytoplasm</location>
    </subcellularLocation>
</comment>
<keyword evidence="7 12" id="KW-0791">Threonine biosynthesis</keyword>
<dbReference type="PROSITE" id="PS00627">
    <property type="entry name" value="GHMP_KINASES_ATP"/>
    <property type="match status" value="1"/>
</dbReference>
<proteinExistence type="inferred from homology"/>
<feature type="domain" description="GHMP kinase C-terminal" evidence="14">
    <location>
        <begin position="246"/>
        <end position="322"/>
    </location>
</feature>
<organism evidence="15 16">
    <name type="scientific">Sphingobacterium ginsenosidimutans</name>
    <dbReference type="NCBI Taxonomy" id="687845"/>
    <lineage>
        <taxon>Bacteria</taxon>
        <taxon>Pseudomonadati</taxon>
        <taxon>Bacteroidota</taxon>
        <taxon>Sphingobacteriia</taxon>
        <taxon>Sphingobacteriales</taxon>
        <taxon>Sphingobacteriaceae</taxon>
        <taxon>Sphingobacterium</taxon>
    </lineage>
</organism>
<keyword evidence="9 12" id="KW-0418">Kinase</keyword>